<dbReference type="HOGENOM" id="CLU_1851275_0_0_0"/>
<proteinExistence type="predicted"/>
<protein>
    <recommendedName>
        <fullName evidence="3">DUF2007 domain-containing protein</fullName>
    </recommendedName>
</protein>
<sequence>MDFKKPVIVYSAATNFEALLIVAMLHTNGVPAHAVEVQSGVSLWALGTIGQFHKPNIWIDEATQKEAADLIRDFEAKRKSRNAPVNGLADIKVICEDCGKTTSFPNSLDGTTQECRHCAAYVDVWDLGWDDDFGETED</sequence>
<gene>
    <name evidence="1" type="ORF">DSM3645_04665</name>
</gene>
<evidence type="ECO:0000313" key="1">
    <source>
        <dbReference type="EMBL" id="EAQ77312.1"/>
    </source>
</evidence>
<dbReference type="Proteomes" id="UP000004358">
    <property type="component" value="Unassembled WGS sequence"/>
</dbReference>
<reference evidence="1 2" key="1">
    <citation type="submission" date="2006-02" db="EMBL/GenBank/DDBJ databases">
        <authorList>
            <person name="Amann R."/>
            <person name="Ferriera S."/>
            <person name="Johnson J."/>
            <person name="Kravitz S."/>
            <person name="Halpern A."/>
            <person name="Remington K."/>
            <person name="Beeson K."/>
            <person name="Tran B."/>
            <person name="Rogers Y.-H."/>
            <person name="Friedman R."/>
            <person name="Venter J.C."/>
        </authorList>
    </citation>
    <scope>NUCLEOTIDE SEQUENCE [LARGE SCALE GENOMIC DNA]</scope>
    <source>
        <strain evidence="1 2">DSM 3645</strain>
    </source>
</reference>
<dbReference type="OrthoDB" id="288709at2"/>
<dbReference type="AlphaFoldDB" id="A4A1K9"/>
<accession>A4A1K9</accession>
<organism evidence="1 2">
    <name type="scientific">Blastopirellula marina DSM 3645</name>
    <dbReference type="NCBI Taxonomy" id="314230"/>
    <lineage>
        <taxon>Bacteria</taxon>
        <taxon>Pseudomonadati</taxon>
        <taxon>Planctomycetota</taxon>
        <taxon>Planctomycetia</taxon>
        <taxon>Pirellulales</taxon>
        <taxon>Pirellulaceae</taxon>
        <taxon>Blastopirellula</taxon>
    </lineage>
</organism>
<evidence type="ECO:0008006" key="3">
    <source>
        <dbReference type="Google" id="ProtNLM"/>
    </source>
</evidence>
<dbReference type="EMBL" id="AANZ01000036">
    <property type="protein sequence ID" value="EAQ77312.1"/>
    <property type="molecule type" value="Genomic_DNA"/>
</dbReference>
<name>A4A1K9_9BACT</name>
<comment type="caution">
    <text evidence="1">The sequence shown here is derived from an EMBL/GenBank/DDBJ whole genome shotgun (WGS) entry which is preliminary data.</text>
</comment>
<evidence type="ECO:0000313" key="2">
    <source>
        <dbReference type="Proteomes" id="UP000004358"/>
    </source>
</evidence>
<dbReference type="eggNOG" id="ENOG50334NW">
    <property type="taxonomic scope" value="Bacteria"/>
</dbReference>
<dbReference type="RefSeq" id="WP_002654527.1">
    <property type="nucleotide sequence ID" value="NZ_CH672377.1"/>
</dbReference>